<dbReference type="FunFam" id="3.30.300.10:FF:000004">
    <property type="entry name" value="S-adenosylmethionine synthase"/>
    <property type="match status" value="1"/>
</dbReference>
<sequence length="397" mass="44000">MKRFFTSESVTEGHPDKICDQISDAIVDAIMAEDPQGRVAAETTVNTGYAMIMGEISTRCYIDIQKLARKVICDIGYDRTEYGYDGNVCAILTAIDEQSSDIAMGVDKALEYKEGTLNDESDPLEETGAGDQGLMFGFACNETPEYMPMPIALAHKLARRLTEVRKNGTLKYLRPDGKTQVTVEYDDDKVARIDTIVVSTQHDPDVELSQIREDLIEHVIKPVVDDKLLDKETRYFINPTGRFVIGGPHGDSGLTGRKIIVDTYGGYARHGGGAFSGKDPTKVDRSATYAARYVAKNLVAAGLADKCEIQIAYAIGVARPVSILVDSFGTGRLPDEKLSELVEKHFDLRPAAIIRDLDLRRPIYRQVAAYGHFGRTDIEVPWEQLDKVDALRKEIQE</sequence>
<evidence type="ECO:0000313" key="17">
    <source>
        <dbReference type="Proteomes" id="UP000644115"/>
    </source>
</evidence>
<keyword evidence="4 10" id="KW-0808">Transferase</keyword>
<name>A0A923SR56_9FIRM</name>
<feature type="domain" description="S-adenosylmethionine synthetase central" evidence="14">
    <location>
        <begin position="127"/>
        <end position="243"/>
    </location>
</feature>
<feature type="binding site" evidence="10">
    <location>
        <position position="16"/>
    </location>
    <ligand>
        <name>Mg(2+)</name>
        <dbReference type="ChEBI" id="CHEBI:18420"/>
    </ligand>
</feature>
<evidence type="ECO:0000256" key="6">
    <source>
        <dbReference type="ARBA" id="ARBA00022741"/>
    </source>
</evidence>
<gene>
    <name evidence="10" type="primary">metK</name>
    <name evidence="16" type="ORF">H8876_03505</name>
</gene>
<dbReference type="InterPro" id="IPR022628">
    <property type="entry name" value="S-AdoMet_synt_N"/>
</dbReference>
<feature type="domain" description="S-adenosylmethionine synthetase N-terminal" evidence="13">
    <location>
        <begin position="3"/>
        <end position="99"/>
    </location>
</feature>
<dbReference type="SUPFAM" id="SSF55973">
    <property type="entry name" value="S-adenosylmethionine synthetase"/>
    <property type="match status" value="3"/>
</dbReference>
<dbReference type="InterPro" id="IPR022629">
    <property type="entry name" value="S-AdoMet_synt_central"/>
</dbReference>
<evidence type="ECO:0000256" key="7">
    <source>
        <dbReference type="ARBA" id="ARBA00022840"/>
    </source>
</evidence>
<reference evidence="16" key="1">
    <citation type="submission" date="2020-08" db="EMBL/GenBank/DDBJ databases">
        <authorList>
            <person name="Liu C."/>
            <person name="Sun Q."/>
        </authorList>
    </citation>
    <scope>NUCLEOTIDE SEQUENCE</scope>
    <source>
        <strain evidence="16">BX16</strain>
    </source>
</reference>
<dbReference type="CDD" id="cd18079">
    <property type="entry name" value="S-AdoMet_synt"/>
    <property type="match status" value="1"/>
</dbReference>
<keyword evidence="5 10" id="KW-0479">Metal-binding</keyword>
<comment type="subcellular location">
    <subcellularLocation>
        <location evidence="10 11">Cytoplasm</location>
    </subcellularLocation>
</comment>
<keyword evidence="9 10" id="KW-0630">Potassium</keyword>
<comment type="subunit">
    <text evidence="10">Homotetramer; dimer of dimers.</text>
</comment>
<protein>
    <recommendedName>
        <fullName evidence="10">S-adenosylmethionine synthase</fullName>
        <shortName evidence="10">AdoMet synthase</shortName>
        <ecNumber evidence="10">2.5.1.6</ecNumber>
    </recommendedName>
    <alternativeName>
        <fullName evidence="10">MAT</fullName>
    </alternativeName>
    <alternativeName>
        <fullName evidence="10">Methionine adenosyltransferase</fullName>
    </alternativeName>
</protein>
<feature type="binding site" description="in other chain" evidence="10">
    <location>
        <position position="282"/>
    </location>
    <ligand>
        <name>L-methionine</name>
        <dbReference type="ChEBI" id="CHEBI:57844"/>
        <note>ligand shared between two neighboring subunits</note>
    </ligand>
</feature>
<dbReference type="GO" id="GO:0006556">
    <property type="term" value="P:S-adenosylmethionine biosynthetic process"/>
    <property type="evidence" value="ECO:0007669"/>
    <property type="project" value="UniProtKB-UniRule"/>
</dbReference>
<dbReference type="FunFam" id="3.30.300.10:FF:000003">
    <property type="entry name" value="S-adenosylmethionine synthase"/>
    <property type="match status" value="1"/>
</dbReference>
<dbReference type="InterPro" id="IPR002133">
    <property type="entry name" value="S-AdoMet_synthetase"/>
</dbReference>
<feature type="binding site" description="in other chain" evidence="10">
    <location>
        <position position="14"/>
    </location>
    <ligand>
        <name>ATP</name>
        <dbReference type="ChEBI" id="CHEBI:30616"/>
        <note>ligand shared between two neighboring subunits</note>
    </ligand>
</feature>
<feature type="binding site" description="in other chain" evidence="10">
    <location>
        <position position="98"/>
    </location>
    <ligand>
        <name>L-methionine</name>
        <dbReference type="ChEBI" id="CHEBI:57844"/>
        <note>ligand shared between two neighboring subunits</note>
    </ligand>
</feature>
<evidence type="ECO:0000256" key="3">
    <source>
        <dbReference type="ARBA" id="ARBA00022563"/>
    </source>
</evidence>
<dbReference type="InterPro" id="IPR022630">
    <property type="entry name" value="S-AdoMet_synt_C"/>
</dbReference>
<comment type="catalytic activity">
    <reaction evidence="10">
        <text>L-methionine + ATP + H2O = S-adenosyl-L-methionine + phosphate + diphosphate</text>
        <dbReference type="Rhea" id="RHEA:21080"/>
        <dbReference type="ChEBI" id="CHEBI:15377"/>
        <dbReference type="ChEBI" id="CHEBI:30616"/>
        <dbReference type="ChEBI" id="CHEBI:33019"/>
        <dbReference type="ChEBI" id="CHEBI:43474"/>
        <dbReference type="ChEBI" id="CHEBI:57844"/>
        <dbReference type="ChEBI" id="CHEBI:59789"/>
        <dbReference type="EC" id="2.5.1.6"/>
    </reaction>
</comment>
<dbReference type="PANTHER" id="PTHR11964">
    <property type="entry name" value="S-ADENOSYLMETHIONINE SYNTHETASE"/>
    <property type="match status" value="1"/>
</dbReference>
<dbReference type="GO" id="GO:0006730">
    <property type="term" value="P:one-carbon metabolic process"/>
    <property type="evidence" value="ECO:0007669"/>
    <property type="project" value="UniProtKB-KW"/>
</dbReference>
<evidence type="ECO:0000256" key="2">
    <source>
        <dbReference type="ARBA" id="ARBA00009685"/>
    </source>
</evidence>
<feature type="binding site" evidence="10">
    <location>
        <position position="274"/>
    </location>
    <ligand>
        <name>ATP</name>
        <dbReference type="ChEBI" id="CHEBI:30616"/>
        <note>ligand shared between two neighboring subunits</note>
    </ligand>
</feature>
<dbReference type="Pfam" id="PF00438">
    <property type="entry name" value="S-AdoMet_synt_N"/>
    <property type="match status" value="1"/>
</dbReference>
<feature type="binding site" description="in other chain" evidence="10">
    <location>
        <position position="55"/>
    </location>
    <ligand>
        <name>L-methionine</name>
        <dbReference type="ChEBI" id="CHEBI:57844"/>
        <note>ligand shared between two neighboring subunits</note>
    </ligand>
</feature>
<dbReference type="EMBL" id="JACRWC010000048">
    <property type="protein sequence ID" value="MBC5999065.1"/>
    <property type="molecule type" value="Genomic_DNA"/>
</dbReference>
<keyword evidence="3 10" id="KW-0554">One-carbon metabolism</keyword>
<dbReference type="GO" id="GO:0000287">
    <property type="term" value="F:magnesium ion binding"/>
    <property type="evidence" value="ECO:0007669"/>
    <property type="project" value="UniProtKB-UniRule"/>
</dbReference>
<comment type="caution">
    <text evidence="16">The sequence shown here is derived from an EMBL/GenBank/DDBJ whole genome shotgun (WGS) entry which is preliminary data.</text>
</comment>
<comment type="pathway">
    <text evidence="1 10">Amino-acid biosynthesis; S-adenosyl-L-methionine biosynthesis; S-adenosyl-L-methionine from L-methionine: step 1/1.</text>
</comment>
<keyword evidence="6 10" id="KW-0547">Nucleotide-binding</keyword>
<evidence type="ECO:0000256" key="1">
    <source>
        <dbReference type="ARBA" id="ARBA00005224"/>
    </source>
</evidence>
<dbReference type="InterPro" id="IPR022631">
    <property type="entry name" value="ADOMET_SYNTHASE_CS"/>
</dbReference>
<evidence type="ECO:0000256" key="12">
    <source>
        <dbReference type="RuleBase" id="RU004462"/>
    </source>
</evidence>
<feature type="binding site" evidence="10">
    <location>
        <position position="251"/>
    </location>
    <ligand>
        <name>ATP</name>
        <dbReference type="ChEBI" id="CHEBI:30616"/>
        <note>ligand shared between two neighboring subunits</note>
    </ligand>
</feature>
<dbReference type="AlphaFoldDB" id="A0A923SR56"/>
<evidence type="ECO:0000256" key="11">
    <source>
        <dbReference type="RuleBase" id="RU000542"/>
    </source>
</evidence>
<dbReference type="Proteomes" id="UP000644115">
    <property type="component" value="Unassembled WGS sequence"/>
</dbReference>
<dbReference type="PROSITE" id="PS00376">
    <property type="entry name" value="ADOMET_SYNTHASE_1"/>
    <property type="match status" value="1"/>
</dbReference>
<evidence type="ECO:0000256" key="5">
    <source>
        <dbReference type="ARBA" id="ARBA00022723"/>
    </source>
</evidence>
<feature type="binding site" description="in other chain" evidence="10">
    <location>
        <begin position="242"/>
        <end position="243"/>
    </location>
    <ligand>
        <name>ATP</name>
        <dbReference type="ChEBI" id="CHEBI:30616"/>
        <note>ligand shared between two neighboring subunits</note>
    </ligand>
</feature>
<comment type="similarity">
    <text evidence="2 10 12">Belongs to the AdoMet synthase family.</text>
</comment>
<keyword evidence="17" id="KW-1185">Reference proteome</keyword>
<dbReference type="Gene3D" id="3.30.300.10">
    <property type="match status" value="3"/>
</dbReference>
<feature type="region of interest" description="Flexible loop" evidence="10">
    <location>
        <begin position="98"/>
        <end position="108"/>
    </location>
</feature>
<dbReference type="EC" id="2.5.1.6" evidence="10"/>
<feature type="binding site" description="in other chain" evidence="10">
    <location>
        <begin position="257"/>
        <end position="258"/>
    </location>
    <ligand>
        <name>ATP</name>
        <dbReference type="ChEBI" id="CHEBI:30616"/>
        <note>ligand shared between two neighboring subunits</note>
    </ligand>
</feature>
<feature type="domain" description="S-adenosylmethionine synthetase C-terminal" evidence="15">
    <location>
        <begin position="245"/>
        <end position="384"/>
    </location>
</feature>
<dbReference type="NCBIfam" id="TIGR01034">
    <property type="entry name" value="metK"/>
    <property type="match status" value="1"/>
</dbReference>
<comment type="cofactor">
    <cofactor evidence="10">
        <name>Mg(2+)</name>
        <dbReference type="ChEBI" id="CHEBI:18420"/>
    </cofactor>
    <text evidence="10">Binds 2 divalent ions per subunit.</text>
</comment>
<evidence type="ECO:0000256" key="4">
    <source>
        <dbReference type="ARBA" id="ARBA00022679"/>
    </source>
</evidence>
<evidence type="ECO:0000259" key="14">
    <source>
        <dbReference type="Pfam" id="PF02772"/>
    </source>
</evidence>
<dbReference type="GO" id="GO:0005524">
    <property type="term" value="F:ATP binding"/>
    <property type="evidence" value="ECO:0007669"/>
    <property type="project" value="UniProtKB-UniRule"/>
</dbReference>
<comment type="cofactor">
    <cofactor evidence="10">
        <name>K(+)</name>
        <dbReference type="ChEBI" id="CHEBI:29103"/>
    </cofactor>
    <text evidence="10">Binds 1 potassium ion per subunit.</text>
</comment>
<feature type="binding site" evidence="10">
    <location>
        <position position="251"/>
    </location>
    <ligand>
        <name>L-methionine</name>
        <dbReference type="ChEBI" id="CHEBI:57844"/>
        <note>ligand shared between two neighboring subunits</note>
    </ligand>
</feature>
<dbReference type="GO" id="GO:0004478">
    <property type="term" value="F:methionine adenosyltransferase activity"/>
    <property type="evidence" value="ECO:0007669"/>
    <property type="project" value="UniProtKB-UniRule"/>
</dbReference>
<dbReference type="Pfam" id="PF02773">
    <property type="entry name" value="S-AdoMet_synt_C"/>
    <property type="match status" value="1"/>
</dbReference>
<dbReference type="Pfam" id="PF02772">
    <property type="entry name" value="S-AdoMet_synt_M"/>
    <property type="match status" value="1"/>
</dbReference>
<evidence type="ECO:0000259" key="15">
    <source>
        <dbReference type="Pfam" id="PF02773"/>
    </source>
</evidence>
<feature type="binding site" evidence="10">
    <location>
        <position position="278"/>
    </location>
    <ligand>
        <name>ATP</name>
        <dbReference type="ChEBI" id="CHEBI:30616"/>
        <note>ligand shared between two neighboring subunits</note>
    </ligand>
</feature>
<comment type="function">
    <text evidence="10">Catalyzes the formation of S-adenosylmethionine (AdoMet) from methionine and ATP. The overall synthetic reaction is composed of two sequential steps, AdoMet formation and the subsequent tripolyphosphate hydrolysis which occurs prior to release of AdoMet from the enzyme.</text>
</comment>
<feature type="binding site" evidence="10">
    <location>
        <position position="42"/>
    </location>
    <ligand>
        <name>K(+)</name>
        <dbReference type="ChEBI" id="CHEBI:29103"/>
    </ligand>
</feature>
<dbReference type="PROSITE" id="PS00377">
    <property type="entry name" value="ADOMET_SYNTHASE_2"/>
    <property type="match status" value="1"/>
</dbReference>
<dbReference type="GO" id="GO:0005737">
    <property type="term" value="C:cytoplasm"/>
    <property type="evidence" value="ECO:0007669"/>
    <property type="project" value="UniProtKB-SubCell"/>
</dbReference>
<evidence type="ECO:0000259" key="13">
    <source>
        <dbReference type="Pfam" id="PF00438"/>
    </source>
</evidence>
<keyword evidence="10" id="KW-0963">Cytoplasm</keyword>
<dbReference type="InterPro" id="IPR022636">
    <property type="entry name" value="S-AdoMet_synthetase_sfam"/>
</dbReference>
<dbReference type="HAMAP" id="MF_00086">
    <property type="entry name" value="S_AdoMet_synth1"/>
    <property type="match status" value="1"/>
</dbReference>
<accession>A0A923SR56</accession>
<keyword evidence="7 10" id="KW-0067">ATP-binding</keyword>
<evidence type="ECO:0000256" key="8">
    <source>
        <dbReference type="ARBA" id="ARBA00022842"/>
    </source>
</evidence>
<proteinExistence type="inferred from homology"/>
<organism evidence="16 17">
    <name type="scientific">Lentihominibacter faecis</name>
    <dbReference type="NCBI Taxonomy" id="2764712"/>
    <lineage>
        <taxon>Bacteria</taxon>
        <taxon>Bacillati</taxon>
        <taxon>Bacillota</taxon>
        <taxon>Clostridia</taxon>
        <taxon>Peptostreptococcales</taxon>
        <taxon>Anaerovoracaceae</taxon>
        <taxon>Lentihominibacter</taxon>
    </lineage>
</organism>
<dbReference type="RefSeq" id="WP_249286546.1">
    <property type="nucleotide sequence ID" value="NZ_JACRWC010000048.1"/>
</dbReference>
<keyword evidence="8 10" id="KW-0460">Magnesium</keyword>
<evidence type="ECO:0000256" key="9">
    <source>
        <dbReference type="ARBA" id="ARBA00022958"/>
    </source>
</evidence>
<evidence type="ECO:0000313" key="16">
    <source>
        <dbReference type="EMBL" id="MBC5999065.1"/>
    </source>
</evidence>
<evidence type="ECO:0000256" key="10">
    <source>
        <dbReference type="HAMAP-Rule" id="MF_00086"/>
    </source>
</evidence>
<dbReference type="PIRSF" id="PIRSF000497">
    <property type="entry name" value="MAT"/>
    <property type="match status" value="1"/>
</dbReference>
<feature type="binding site" description="in other chain" evidence="10">
    <location>
        <begin position="176"/>
        <end position="178"/>
    </location>
    <ligand>
        <name>ATP</name>
        <dbReference type="ChEBI" id="CHEBI:30616"/>
        <note>ligand shared between two neighboring subunits</note>
    </ligand>
</feature>